<sequence length="141" mass="15875">MEHTTSPSSHPIEVRLSWALLSLRVTVFIVMFVWTLDKFVNPSHGMAIFEKFYGVGGVTEMAVYILGAFQLALVFAFLAGIAKRYTYGLIFVLHGGSTLASFAQYFDAFNHLLFFAAWPMWAACFALYLLRDADTRFVIGK</sequence>
<organism evidence="2 3">
    <name type="scientific">Alteromonas profundi</name>
    <dbReference type="NCBI Taxonomy" id="2696062"/>
    <lineage>
        <taxon>Bacteria</taxon>
        <taxon>Pseudomonadati</taxon>
        <taxon>Pseudomonadota</taxon>
        <taxon>Gammaproteobacteria</taxon>
        <taxon>Alteromonadales</taxon>
        <taxon>Alteromonadaceae</taxon>
        <taxon>Alteromonas/Salinimonas group</taxon>
        <taxon>Alteromonas</taxon>
    </lineage>
</organism>
<comment type="caution">
    <text evidence="2">The sequence shown here is derived from an EMBL/GenBank/DDBJ whole genome shotgun (WGS) entry which is preliminary data.</text>
</comment>
<keyword evidence="1" id="KW-0472">Membrane</keyword>
<feature type="transmembrane region" description="Helical" evidence="1">
    <location>
        <begin position="16"/>
        <end position="36"/>
    </location>
</feature>
<evidence type="ECO:0000313" key="2">
    <source>
        <dbReference type="EMBL" id="NDV90730.1"/>
    </source>
</evidence>
<keyword evidence="1" id="KW-0812">Transmembrane</keyword>
<name>A0A7X5LL42_9ALTE</name>
<dbReference type="RefSeq" id="WP_163084311.1">
    <property type="nucleotide sequence ID" value="NZ_JAAAWN010000005.1"/>
</dbReference>
<keyword evidence="3" id="KW-1185">Reference proteome</keyword>
<dbReference type="Proteomes" id="UP000470213">
    <property type="component" value="Unassembled WGS sequence"/>
</dbReference>
<dbReference type="AlphaFoldDB" id="A0A7X5LL42"/>
<reference evidence="2 3" key="1">
    <citation type="submission" date="2020-01" db="EMBL/GenBank/DDBJ databases">
        <authorList>
            <person name="Chen J."/>
            <person name="Zhu S."/>
            <person name="Yang J."/>
        </authorList>
    </citation>
    <scope>NUCLEOTIDE SEQUENCE [LARGE SCALE GENOMIC DNA]</scope>
    <source>
        <strain evidence="2 3">345S023</strain>
    </source>
</reference>
<protein>
    <recommendedName>
        <fullName evidence="4">DoxX family membrane protein</fullName>
    </recommendedName>
</protein>
<keyword evidence="1" id="KW-1133">Transmembrane helix</keyword>
<feature type="transmembrane region" description="Helical" evidence="1">
    <location>
        <begin position="61"/>
        <end position="80"/>
    </location>
</feature>
<proteinExistence type="predicted"/>
<dbReference type="EMBL" id="JAAAWN010000005">
    <property type="protein sequence ID" value="NDV90730.1"/>
    <property type="molecule type" value="Genomic_DNA"/>
</dbReference>
<evidence type="ECO:0000256" key="1">
    <source>
        <dbReference type="SAM" id="Phobius"/>
    </source>
</evidence>
<gene>
    <name evidence="2" type="ORF">GTH32_05900</name>
</gene>
<accession>A0A7X5LL42</accession>
<evidence type="ECO:0000313" key="3">
    <source>
        <dbReference type="Proteomes" id="UP000470213"/>
    </source>
</evidence>
<evidence type="ECO:0008006" key="4">
    <source>
        <dbReference type="Google" id="ProtNLM"/>
    </source>
</evidence>
<feature type="transmembrane region" description="Helical" evidence="1">
    <location>
        <begin position="87"/>
        <end position="106"/>
    </location>
</feature>
<feature type="transmembrane region" description="Helical" evidence="1">
    <location>
        <begin position="112"/>
        <end position="130"/>
    </location>
</feature>